<gene>
    <name evidence="1" type="ORF">Q8791_07775</name>
</gene>
<reference evidence="1 2" key="1">
    <citation type="submission" date="2023-08" db="EMBL/GenBank/DDBJ databases">
        <authorList>
            <person name="Girao M."/>
            <person name="Carvalho M.F."/>
        </authorList>
    </citation>
    <scope>NUCLEOTIDE SEQUENCE [LARGE SCALE GENOMIC DNA]</scope>
    <source>
        <strain evidence="1 2">CT-R113</strain>
    </source>
</reference>
<dbReference type="Gene3D" id="3.90.1720.10">
    <property type="entry name" value="endopeptidase domain like (from Nostoc punctiforme)"/>
    <property type="match status" value="1"/>
</dbReference>
<name>A0ABU7K4D7_9ACTN</name>
<protein>
    <recommendedName>
        <fullName evidence="3">NlpC/P60 domain-containing protein</fullName>
    </recommendedName>
</protein>
<dbReference type="Proteomes" id="UP001356095">
    <property type="component" value="Unassembled WGS sequence"/>
</dbReference>
<proteinExistence type="predicted"/>
<comment type="caution">
    <text evidence="1">The sequence shown here is derived from an EMBL/GenBank/DDBJ whole genome shotgun (WGS) entry which is preliminary data.</text>
</comment>
<keyword evidence="2" id="KW-1185">Reference proteome</keyword>
<dbReference type="InterPro" id="IPR038765">
    <property type="entry name" value="Papain-like_cys_pep_sf"/>
</dbReference>
<sequence length="172" mass="18758">MEHDWQVCADSAIAWARQYLGSTAYTSRCLAFVEDAYERSNHVEIFGGDFAGESAGIYAAQDNTGAPPAGAFAFYDSTGELFGRRQNWGHVGLCVGDGQIVHAWDRVRVDHYLEIPDLAAPPGWDSPRWAGWVPVQRILQGCRPKDWEAVGDAASAAQRMQAARFADGPGPT</sequence>
<evidence type="ECO:0000313" key="2">
    <source>
        <dbReference type="Proteomes" id="UP001356095"/>
    </source>
</evidence>
<organism evidence="1 2">
    <name type="scientific">Nocardiopsis codii</name>
    <dbReference type="NCBI Taxonomy" id="3065942"/>
    <lineage>
        <taxon>Bacteria</taxon>
        <taxon>Bacillati</taxon>
        <taxon>Actinomycetota</taxon>
        <taxon>Actinomycetes</taxon>
        <taxon>Streptosporangiales</taxon>
        <taxon>Nocardiopsidaceae</taxon>
        <taxon>Nocardiopsis</taxon>
    </lineage>
</organism>
<dbReference type="RefSeq" id="WP_330090906.1">
    <property type="nucleotide sequence ID" value="NZ_JAUZMY010000005.1"/>
</dbReference>
<evidence type="ECO:0000313" key="1">
    <source>
        <dbReference type="EMBL" id="MEE2037116.1"/>
    </source>
</evidence>
<accession>A0ABU7K4D7</accession>
<dbReference type="EMBL" id="JAUZMY010000005">
    <property type="protein sequence ID" value="MEE2037116.1"/>
    <property type="molecule type" value="Genomic_DNA"/>
</dbReference>
<dbReference type="SUPFAM" id="SSF54001">
    <property type="entry name" value="Cysteine proteinases"/>
    <property type="match status" value="1"/>
</dbReference>
<evidence type="ECO:0008006" key="3">
    <source>
        <dbReference type="Google" id="ProtNLM"/>
    </source>
</evidence>